<organism evidence="2 3">
    <name type="scientific">Nonomuraea bangladeshensis</name>
    <dbReference type="NCBI Taxonomy" id="404385"/>
    <lineage>
        <taxon>Bacteria</taxon>
        <taxon>Bacillati</taxon>
        <taxon>Actinomycetota</taxon>
        <taxon>Actinomycetes</taxon>
        <taxon>Streptosporangiales</taxon>
        <taxon>Streptosporangiaceae</taxon>
        <taxon>Nonomuraea</taxon>
    </lineage>
</organism>
<sequence length="54" mass="5473">MVVAAAGPAGQGGLRDVGGDPGGLESIPLGAARELLERVLRETAAERARSEDDD</sequence>
<dbReference type="Proteomes" id="UP001552427">
    <property type="component" value="Unassembled WGS sequence"/>
</dbReference>
<dbReference type="EMBL" id="JBFARM010000003">
    <property type="protein sequence ID" value="MEV4286097.1"/>
    <property type="molecule type" value="Genomic_DNA"/>
</dbReference>
<dbReference type="RefSeq" id="WP_364447716.1">
    <property type="nucleotide sequence ID" value="NZ_JBFARM010000003.1"/>
</dbReference>
<evidence type="ECO:0000256" key="1">
    <source>
        <dbReference type="SAM" id="MobiDB-lite"/>
    </source>
</evidence>
<proteinExistence type="predicted"/>
<accession>A0ABV3H0M7</accession>
<feature type="compositionally biased region" description="Gly residues" evidence="1">
    <location>
        <begin position="9"/>
        <end position="21"/>
    </location>
</feature>
<protein>
    <submittedName>
        <fullName evidence="2">Uncharacterized protein</fullName>
    </submittedName>
</protein>
<keyword evidence="3" id="KW-1185">Reference proteome</keyword>
<gene>
    <name evidence="2" type="ORF">AB0K40_11400</name>
</gene>
<comment type="caution">
    <text evidence="2">The sequence shown here is derived from an EMBL/GenBank/DDBJ whole genome shotgun (WGS) entry which is preliminary data.</text>
</comment>
<name>A0ABV3H0M7_9ACTN</name>
<feature type="region of interest" description="Disordered" evidence="1">
    <location>
        <begin position="1"/>
        <end position="21"/>
    </location>
</feature>
<evidence type="ECO:0000313" key="3">
    <source>
        <dbReference type="Proteomes" id="UP001552427"/>
    </source>
</evidence>
<reference evidence="2 3" key="1">
    <citation type="submission" date="2024-06" db="EMBL/GenBank/DDBJ databases">
        <title>The Natural Products Discovery Center: Release of the First 8490 Sequenced Strains for Exploring Actinobacteria Biosynthetic Diversity.</title>
        <authorList>
            <person name="Kalkreuter E."/>
            <person name="Kautsar S.A."/>
            <person name="Yang D."/>
            <person name="Bader C.D."/>
            <person name="Teijaro C.N."/>
            <person name="Fluegel L."/>
            <person name="Davis C.M."/>
            <person name="Simpson J.R."/>
            <person name="Lauterbach L."/>
            <person name="Steele A.D."/>
            <person name="Gui C."/>
            <person name="Meng S."/>
            <person name="Li G."/>
            <person name="Viehrig K."/>
            <person name="Ye F."/>
            <person name="Su P."/>
            <person name="Kiefer A.F."/>
            <person name="Nichols A."/>
            <person name="Cepeda A.J."/>
            <person name="Yan W."/>
            <person name="Fan B."/>
            <person name="Jiang Y."/>
            <person name="Adhikari A."/>
            <person name="Zheng C.-J."/>
            <person name="Schuster L."/>
            <person name="Cowan T.M."/>
            <person name="Smanski M.J."/>
            <person name="Chevrette M.G."/>
            <person name="De Carvalho L.P.S."/>
            <person name="Shen B."/>
        </authorList>
    </citation>
    <scope>NUCLEOTIDE SEQUENCE [LARGE SCALE GENOMIC DNA]</scope>
    <source>
        <strain evidence="2 3">NPDC049574</strain>
    </source>
</reference>
<evidence type="ECO:0000313" key="2">
    <source>
        <dbReference type="EMBL" id="MEV4286097.1"/>
    </source>
</evidence>